<evidence type="ECO:0000259" key="4">
    <source>
        <dbReference type="Pfam" id="PF01168"/>
    </source>
</evidence>
<dbReference type="InterPro" id="IPR029066">
    <property type="entry name" value="PLP-binding_barrel"/>
</dbReference>
<organism evidence="5 6">
    <name type="scientific">Candida orthopsilosis (strain 90-125)</name>
    <name type="common">Yeast</name>
    <dbReference type="NCBI Taxonomy" id="1136231"/>
    <lineage>
        <taxon>Eukaryota</taxon>
        <taxon>Fungi</taxon>
        <taxon>Dikarya</taxon>
        <taxon>Ascomycota</taxon>
        <taxon>Saccharomycotina</taxon>
        <taxon>Pichiomycetes</taxon>
        <taxon>Debaryomycetaceae</taxon>
        <taxon>Candida/Lodderomyces clade</taxon>
        <taxon>Candida</taxon>
    </lineage>
</organism>
<dbReference type="Proteomes" id="UP000005018">
    <property type="component" value="Chromosome 1"/>
</dbReference>
<evidence type="ECO:0000256" key="2">
    <source>
        <dbReference type="HAMAP-Rule" id="MF_03225"/>
    </source>
</evidence>
<feature type="modified residue" description="N6-(pyridoxal phosphate)lysine" evidence="2">
    <location>
        <position position="87"/>
    </location>
</feature>
<accession>H8WX40</accession>
<evidence type="ECO:0000313" key="6">
    <source>
        <dbReference type="Proteomes" id="UP000005018"/>
    </source>
</evidence>
<evidence type="ECO:0000313" key="5">
    <source>
        <dbReference type="EMBL" id="CCG21180.1"/>
    </source>
</evidence>
<dbReference type="PANTHER" id="PTHR10146:SF14">
    <property type="entry name" value="PYRIDOXAL PHOSPHATE HOMEOSTASIS PROTEIN"/>
    <property type="match status" value="1"/>
</dbReference>
<reference evidence="5 6" key="1">
    <citation type="journal article" date="2012" name="PLoS ONE">
        <title>Sequence and analysis of the genome of the pathogenic yeast Candida orthopsilosis.</title>
        <authorList>
            <person name="Riccombeni A."/>
            <person name="Vidanes G."/>
            <person name="Proux-Wera E."/>
            <person name="Wolfe K.H."/>
            <person name="Butler G."/>
        </authorList>
    </citation>
    <scope>NUCLEOTIDE SEQUENCE [LARGE SCALE GENOMIC DNA]</scope>
    <source>
        <strain evidence="5 6">Co 90-125</strain>
    </source>
</reference>
<protein>
    <recommendedName>
        <fullName evidence="2">Pyridoxal phosphate homeostasis protein</fullName>
        <shortName evidence="2">PLP homeostasis protein</shortName>
    </recommendedName>
</protein>
<dbReference type="AlphaFoldDB" id="H8WX40"/>
<keyword evidence="1 2" id="KW-0663">Pyridoxal phosphate</keyword>
<comment type="function">
    <text evidence="2">Pyridoxal 5'-phosphate (PLP)-binding protein, which may be involved in intracellular homeostatic regulation of pyridoxal 5'-phosphate (PLP), the active form of vitamin B6.</text>
</comment>
<keyword evidence="6" id="KW-1185">Reference proteome</keyword>
<sequence length="291" mass="33268">MIGSISTQDPQFQFFTFFHKIPHHHIMRLLLTKPATVSFARVRFRSMSTLFPQPTEARAHELVENYNKILAKVHALNPKTRLVAVSKFKPSSDIMALYSIGVRHFGENYVQELVAKSEELPKDICWHFIGGLQSGKCKDLSNRVTNLWAVETVDTLKKCRQLNNARERKEGEIINVYLQVNTSGEEQKSGFLEMGDLEETIKYIQSDECKKLNLIGLMTIGSIAESKSDHEENNDFKKLVEWKKILDKKYQLDLELSMGMSNDFEQAIRQGSSCVRVGSSIFGARPPRLEK</sequence>
<proteinExistence type="inferred from homology"/>
<dbReference type="InterPro" id="IPR001608">
    <property type="entry name" value="Ala_racemase_N"/>
</dbReference>
<name>H8WX40_CANO9</name>
<dbReference type="OrthoDB" id="10264196at2759"/>
<feature type="domain" description="Alanine racemase N-terminal" evidence="4">
    <location>
        <begin position="62"/>
        <end position="286"/>
    </location>
</feature>
<dbReference type="GO" id="GO:0030170">
    <property type="term" value="F:pyridoxal phosphate binding"/>
    <property type="evidence" value="ECO:0007669"/>
    <property type="project" value="UniProtKB-UniRule"/>
</dbReference>
<dbReference type="eggNOG" id="KOG3157">
    <property type="taxonomic scope" value="Eukaryota"/>
</dbReference>
<comment type="similarity">
    <text evidence="2 3">Belongs to the pyridoxal phosphate-binding protein YggS/PROSC family.</text>
</comment>
<dbReference type="EMBL" id="HE681719">
    <property type="protein sequence ID" value="CCG21180.1"/>
    <property type="molecule type" value="Genomic_DNA"/>
</dbReference>
<dbReference type="Gene3D" id="3.20.20.10">
    <property type="entry name" value="Alanine racemase"/>
    <property type="match status" value="1"/>
</dbReference>
<dbReference type="NCBIfam" id="TIGR00044">
    <property type="entry name" value="YggS family pyridoxal phosphate-dependent enzyme"/>
    <property type="match status" value="1"/>
</dbReference>
<dbReference type="KEGG" id="cot:CORT_0A07940"/>
<dbReference type="RefSeq" id="XP_003866619.1">
    <property type="nucleotide sequence ID" value="XM_003866571.1"/>
</dbReference>
<evidence type="ECO:0000256" key="1">
    <source>
        <dbReference type="ARBA" id="ARBA00022898"/>
    </source>
</evidence>
<dbReference type="GeneID" id="14537996"/>
<dbReference type="InterPro" id="IPR011078">
    <property type="entry name" value="PyrdxlP_homeostasis"/>
</dbReference>
<dbReference type="HAMAP" id="MF_02087">
    <property type="entry name" value="PLP_homeostasis"/>
    <property type="match status" value="1"/>
</dbReference>
<dbReference type="CDD" id="cd06822">
    <property type="entry name" value="PLPDE_III_YBL036c_euk"/>
    <property type="match status" value="1"/>
</dbReference>
<dbReference type="PANTHER" id="PTHR10146">
    <property type="entry name" value="PROLINE SYNTHETASE CO-TRANSCRIBED BACTERIAL HOMOLOG PROTEIN"/>
    <property type="match status" value="1"/>
</dbReference>
<dbReference type="HOGENOM" id="CLU_059988_2_0_1"/>
<dbReference type="FunFam" id="3.20.20.10:FF:000018">
    <property type="entry name" value="Pyridoxal phosphate homeostasis protein"/>
    <property type="match status" value="1"/>
</dbReference>
<gene>
    <name evidence="5" type="ORF">CORT_0A07940</name>
</gene>
<dbReference type="Pfam" id="PF01168">
    <property type="entry name" value="Ala_racemase_N"/>
    <property type="match status" value="1"/>
</dbReference>
<dbReference type="SUPFAM" id="SSF51419">
    <property type="entry name" value="PLP-binding barrel"/>
    <property type="match status" value="1"/>
</dbReference>
<evidence type="ECO:0000256" key="3">
    <source>
        <dbReference type="RuleBase" id="RU004514"/>
    </source>
</evidence>